<gene>
    <name evidence="6" type="ORF">ACFSC7_00195</name>
</gene>
<keyword evidence="7" id="KW-1185">Reference proteome</keyword>
<accession>A0ABW4JQ01</accession>
<feature type="domain" description="Phage integrase central" evidence="5">
    <location>
        <begin position="103"/>
        <end position="193"/>
    </location>
</feature>
<evidence type="ECO:0000259" key="4">
    <source>
        <dbReference type="Pfam" id="PF13356"/>
    </source>
</evidence>
<keyword evidence="2" id="KW-0229">DNA integration</keyword>
<dbReference type="Pfam" id="PF22022">
    <property type="entry name" value="Phage_int_M"/>
    <property type="match status" value="1"/>
</dbReference>
<dbReference type="Proteomes" id="UP001597327">
    <property type="component" value="Unassembled WGS sequence"/>
</dbReference>
<dbReference type="Gene3D" id="1.10.150.130">
    <property type="match status" value="1"/>
</dbReference>
<name>A0ABW4JQ01_9HYPH</name>
<comment type="caution">
    <text evidence="6">The sequence shown here is derived from an EMBL/GenBank/DDBJ whole genome shotgun (WGS) entry which is preliminary data.</text>
</comment>
<dbReference type="Gene3D" id="3.30.160.390">
    <property type="entry name" value="Integrase, DNA-binding domain"/>
    <property type="match status" value="1"/>
</dbReference>
<dbReference type="InterPro" id="IPR010998">
    <property type="entry name" value="Integrase_recombinase_N"/>
</dbReference>
<dbReference type="PANTHER" id="PTHR30629">
    <property type="entry name" value="PROPHAGE INTEGRASE"/>
    <property type="match status" value="1"/>
</dbReference>
<feature type="domain" description="Integrase DNA-binding" evidence="4">
    <location>
        <begin position="2"/>
        <end position="90"/>
    </location>
</feature>
<dbReference type="Pfam" id="PF13356">
    <property type="entry name" value="Arm-DNA-bind_3"/>
    <property type="match status" value="1"/>
</dbReference>
<dbReference type="EMBL" id="JBHUFA010000001">
    <property type="protein sequence ID" value="MFD1693925.1"/>
    <property type="molecule type" value="Genomic_DNA"/>
</dbReference>
<evidence type="ECO:0000313" key="7">
    <source>
        <dbReference type="Proteomes" id="UP001597327"/>
    </source>
</evidence>
<reference evidence="7" key="1">
    <citation type="journal article" date="2019" name="Int. J. Syst. Evol. Microbiol.">
        <title>The Global Catalogue of Microorganisms (GCM) 10K type strain sequencing project: providing services to taxonomists for standard genome sequencing and annotation.</title>
        <authorList>
            <consortium name="The Broad Institute Genomics Platform"/>
            <consortium name="The Broad Institute Genome Sequencing Center for Infectious Disease"/>
            <person name="Wu L."/>
            <person name="Ma J."/>
        </authorList>
    </citation>
    <scope>NUCLEOTIDE SEQUENCE [LARGE SCALE GENOMIC DNA]</scope>
    <source>
        <strain evidence="7">JCM 3369</strain>
    </source>
</reference>
<dbReference type="InterPro" id="IPR025166">
    <property type="entry name" value="Integrase_DNA_bind_dom"/>
</dbReference>
<dbReference type="InterPro" id="IPR038488">
    <property type="entry name" value="Integrase_DNA-bd_sf"/>
</dbReference>
<evidence type="ECO:0000256" key="1">
    <source>
        <dbReference type="ARBA" id="ARBA00008857"/>
    </source>
</evidence>
<dbReference type="InterPro" id="IPR050808">
    <property type="entry name" value="Phage_Integrase"/>
</dbReference>
<dbReference type="InterPro" id="IPR011010">
    <property type="entry name" value="DNA_brk_join_enz"/>
</dbReference>
<dbReference type="SUPFAM" id="SSF56349">
    <property type="entry name" value="DNA breaking-rejoining enzymes"/>
    <property type="match status" value="1"/>
</dbReference>
<protein>
    <submittedName>
        <fullName evidence="6">Tyrosine-type recombinase/integrase</fullName>
    </submittedName>
</protein>
<keyword evidence="3" id="KW-0238">DNA-binding</keyword>
<dbReference type="PANTHER" id="PTHR30629:SF2">
    <property type="entry name" value="PROPHAGE INTEGRASE INTS-RELATED"/>
    <property type="match status" value="1"/>
</dbReference>
<dbReference type="RefSeq" id="WP_244304756.1">
    <property type="nucleotide sequence ID" value="NZ_VORA01000009.1"/>
</dbReference>
<dbReference type="InterPro" id="IPR053876">
    <property type="entry name" value="Phage_int_M"/>
</dbReference>
<evidence type="ECO:0000259" key="5">
    <source>
        <dbReference type="Pfam" id="PF22022"/>
    </source>
</evidence>
<evidence type="ECO:0000256" key="3">
    <source>
        <dbReference type="ARBA" id="ARBA00023125"/>
    </source>
</evidence>
<evidence type="ECO:0000313" key="6">
    <source>
        <dbReference type="EMBL" id="MFD1693925.1"/>
    </source>
</evidence>
<sequence length="269" mass="29845">MLSDAKARKIKPSDKPLADGTVTGLYLFPAGSVGAGKWILRFKSPEMGKRRDMGLGSYPVVSLKDARELALQARKLIEAGRDPLAERDRQLVADRVRLAMPSFEEAARQLHADLAPGFRNQKHAAQWITTLETYVFPVIGKLQVSHLTAADFARVLKPIWLSKQETASRVKQRCDQVMKWCAANDHVVASPASVVAQLLTKQSGKRERVEHHPAVPWRDVPLFVRVSVRHSRLIPGSRQSLAGMKCRHASQCARHAVSRHEAKTGSSSL</sequence>
<comment type="similarity">
    <text evidence="1">Belongs to the 'phage' integrase family.</text>
</comment>
<proteinExistence type="inferred from homology"/>
<organism evidence="6 7">
    <name type="scientific">Roseibium aestuarii</name>
    <dbReference type="NCBI Taxonomy" id="2600299"/>
    <lineage>
        <taxon>Bacteria</taxon>
        <taxon>Pseudomonadati</taxon>
        <taxon>Pseudomonadota</taxon>
        <taxon>Alphaproteobacteria</taxon>
        <taxon>Hyphomicrobiales</taxon>
        <taxon>Stappiaceae</taxon>
        <taxon>Roseibium</taxon>
    </lineage>
</organism>
<evidence type="ECO:0000256" key="2">
    <source>
        <dbReference type="ARBA" id="ARBA00022908"/>
    </source>
</evidence>